<keyword evidence="2" id="KW-1185">Reference proteome</keyword>
<reference evidence="1 2" key="1">
    <citation type="journal article" date="2021" name="Nat. Commun.">
        <title>Genetic determinants of endophytism in the Arabidopsis root mycobiome.</title>
        <authorList>
            <person name="Mesny F."/>
            <person name="Miyauchi S."/>
            <person name="Thiergart T."/>
            <person name="Pickel B."/>
            <person name="Atanasova L."/>
            <person name="Karlsson M."/>
            <person name="Huettel B."/>
            <person name="Barry K.W."/>
            <person name="Haridas S."/>
            <person name="Chen C."/>
            <person name="Bauer D."/>
            <person name="Andreopoulos W."/>
            <person name="Pangilinan J."/>
            <person name="LaButti K."/>
            <person name="Riley R."/>
            <person name="Lipzen A."/>
            <person name="Clum A."/>
            <person name="Drula E."/>
            <person name="Henrissat B."/>
            <person name="Kohler A."/>
            <person name="Grigoriev I.V."/>
            <person name="Martin F.M."/>
            <person name="Hacquard S."/>
        </authorList>
    </citation>
    <scope>NUCLEOTIDE SEQUENCE [LARGE SCALE GENOMIC DNA]</scope>
    <source>
        <strain evidence="1 2">MPI-SDFR-AT-0079</strain>
    </source>
</reference>
<accession>A0ACB7PQE5</accession>
<dbReference type="EMBL" id="JAGIZQ010000001">
    <property type="protein sequence ID" value="KAH6650188.1"/>
    <property type="molecule type" value="Genomic_DNA"/>
</dbReference>
<gene>
    <name evidence="1" type="ORF">F5144DRAFT_37205</name>
</gene>
<protein>
    <submittedName>
        <fullName evidence="1">Uncharacterized protein</fullName>
    </submittedName>
</protein>
<proteinExistence type="predicted"/>
<evidence type="ECO:0000313" key="2">
    <source>
        <dbReference type="Proteomes" id="UP000724584"/>
    </source>
</evidence>
<name>A0ACB7PQE5_9PEZI</name>
<dbReference type="Proteomes" id="UP000724584">
    <property type="component" value="Unassembled WGS sequence"/>
</dbReference>
<evidence type="ECO:0000313" key="1">
    <source>
        <dbReference type="EMBL" id="KAH6650188.1"/>
    </source>
</evidence>
<comment type="caution">
    <text evidence="1">The sequence shown here is derived from an EMBL/GenBank/DDBJ whole genome shotgun (WGS) entry which is preliminary data.</text>
</comment>
<organism evidence="1 2">
    <name type="scientific">Chaetomium tenue</name>
    <dbReference type="NCBI Taxonomy" id="1854479"/>
    <lineage>
        <taxon>Eukaryota</taxon>
        <taxon>Fungi</taxon>
        <taxon>Dikarya</taxon>
        <taxon>Ascomycota</taxon>
        <taxon>Pezizomycotina</taxon>
        <taxon>Sordariomycetes</taxon>
        <taxon>Sordariomycetidae</taxon>
        <taxon>Sordariales</taxon>
        <taxon>Chaetomiaceae</taxon>
        <taxon>Chaetomium</taxon>
    </lineage>
</organism>
<sequence length="75" mass="8693">MIPILRILVYTVVSLHLYRSLHCQRTTPICPCLSNTENPRQAAHYPSTNHRKTHPISRKKQFNYKALLNTTIPVP</sequence>